<evidence type="ECO:0000313" key="3">
    <source>
        <dbReference type="Proteomes" id="UP000027195"/>
    </source>
</evidence>
<accession>A0A067LTQ2</accession>
<protein>
    <recommendedName>
        <fullName evidence="4">Reverse transcriptase domain-containing protein</fullName>
    </recommendedName>
</protein>
<feature type="non-terminal residue" evidence="2">
    <location>
        <position position="1"/>
    </location>
</feature>
<dbReference type="STRING" id="930990.A0A067LTQ2"/>
<name>A0A067LTQ2_BOTB1</name>
<dbReference type="HOGENOM" id="CLU_118269_1_2_1"/>
<feature type="non-terminal residue" evidence="2">
    <location>
        <position position="94"/>
    </location>
</feature>
<evidence type="ECO:0000313" key="2">
    <source>
        <dbReference type="EMBL" id="KDQ05610.1"/>
    </source>
</evidence>
<dbReference type="Proteomes" id="UP000027195">
    <property type="component" value="Unassembled WGS sequence"/>
</dbReference>
<feature type="region of interest" description="Disordered" evidence="1">
    <location>
        <begin position="1"/>
        <end position="25"/>
    </location>
</feature>
<evidence type="ECO:0008006" key="4">
    <source>
        <dbReference type="Google" id="ProtNLM"/>
    </source>
</evidence>
<sequence length="94" mass="10374">VTKQEVEDAIKSTSNQKAPGPSGLSNGVVKLVWQFASRELYCIVAASIHHHSLPRQWKQCVVAVIPKPGKPDYSKPRAYRPIALLEAISKIVEI</sequence>
<dbReference type="PANTHER" id="PTHR19446">
    <property type="entry name" value="REVERSE TRANSCRIPTASES"/>
    <property type="match status" value="1"/>
</dbReference>
<gene>
    <name evidence="2" type="ORF">BOTBODRAFT_81231</name>
</gene>
<organism evidence="2 3">
    <name type="scientific">Botryobasidium botryosum (strain FD-172 SS1)</name>
    <dbReference type="NCBI Taxonomy" id="930990"/>
    <lineage>
        <taxon>Eukaryota</taxon>
        <taxon>Fungi</taxon>
        <taxon>Dikarya</taxon>
        <taxon>Basidiomycota</taxon>
        <taxon>Agaricomycotina</taxon>
        <taxon>Agaricomycetes</taxon>
        <taxon>Cantharellales</taxon>
        <taxon>Botryobasidiaceae</taxon>
        <taxon>Botryobasidium</taxon>
    </lineage>
</organism>
<feature type="compositionally biased region" description="Basic and acidic residues" evidence="1">
    <location>
        <begin position="1"/>
        <end position="10"/>
    </location>
</feature>
<proteinExistence type="predicted"/>
<dbReference type="InParanoid" id="A0A067LTQ2"/>
<dbReference type="EMBL" id="KL198225">
    <property type="protein sequence ID" value="KDQ05610.1"/>
    <property type="molecule type" value="Genomic_DNA"/>
</dbReference>
<reference evidence="3" key="1">
    <citation type="journal article" date="2014" name="Proc. Natl. Acad. Sci. U.S.A.">
        <title>Extensive sampling of basidiomycete genomes demonstrates inadequacy of the white-rot/brown-rot paradigm for wood decay fungi.</title>
        <authorList>
            <person name="Riley R."/>
            <person name="Salamov A.A."/>
            <person name="Brown D.W."/>
            <person name="Nagy L.G."/>
            <person name="Floudas D."/>
            <person name="Held B.W."/>
            <person name="Levasseur A."/>
            <person name="Lombard V."/>
            <person name="Morin E."/>
            <person name="Otillar R."/>
            <person name="Lindquist E.A."/>
            <person name="Sun H."/>
            <person name="LaButti K.M."/>
            <person name="Schmutz J."/>
            <person name="Jabbour D."/>
            <person name="Luo H."/>
            <person name="Baker S.E."/>
            <person name="Pisabarro A.G."/>
            <person name="Walton J.D."/>
            <person name="Blanchette R.A."/>
            <person name="Henrissat B."/>
            <person name="Martin F."/>
            <person name="Cullen D."/>
            <person name="Hibbett D.S."/>
            <person name="Grigoriev I.V."/>
        </authorList>
    </citation>
    <scope>NUCLEOTIDE SEQUENCE [LARGE SCALE GENOMIC DNA]</scope>
    <source>
        <strain evidence="3">FD-172 SS1</strain>
    </source>
</reference>
<dbReference type="AlphaFoldDB" id="A0A067LTQ2"/>
<evidence type="ECO:0000256" key="1">
    <source>
        <dbReference type="SAM" id="MobiDB-lite"/>
    </source>
</evidence>
<keyword evidence="3" id="KW-1185">Reference proteome</keyword>
<dbReference type="OrthoDB" id="412006at2759"/>